<feature type="region of interest" description="Disordered" evidence="2">
    <location>
        <begin position="78"/>
        <end position="113"/>
    </location>
</feature>
<dbReference type="InterPro" id="IPR003034">
    <property type="entry name" value="SAP_dom"/>
</dbReference>
<dbReference type="AlphaFoldDB" id="A0A2P5W9L3"/>
<evidence type="ECO:0000256" key="2">
    <source>
        <dbReference type="SAM" id="MobiDB-lite"/>
    </source>
</evidence>
<feature type="compositionally biased region" description="Basic and acidic residues" evidence="2">
    <location>
        <begin position="78"/>
        <end position="103"/>
    </location>
</feature>
<gene>
    <name evidence="4" type="ORF">GOBAR_AA32924</name>
</gene>
<accession>A0A2P5W9L3</accession>
<sequence>MEGSSSQLFDDDQKSSGASKFLFNLPSRGHLSSTVISSNLGGMRVYICEHNTSPPESQHIKTNQQNILIRSLMLNDKNGDSSSKDVKAAAEGPRKRAAERVMDSRASAKKANTQGSSQPVRILLLIRVAYDTETFLHLGKVAKHECGITIAEGSSSRAEKDYHSLTVERLRALLKERGLSPKGKKACSLDELIARLKCVNGSSQKSE</sequence>
<dbReference type="SUPFAM" id="SSF68906">
    <property type="entry name" value="SAP domain"/>
    <property type="match status" value="1"/>
</dbReference>
<dbReference type="Pfam" id="PF10172">
    <property type="entry name" value="DDA1"/>
    <property type="match status" value="1"/>
</dbReference>
<dbReference type="PROSITE" id="PS50800">
    <property type="entry name" value="SAP"/>
    <property type="match status" value="1"/>
</dbReference>
<evidence type="ECO:0000259" key="3">
    <source>
        <dbReference type="PROSITE" id="PS50800"/>
    </source>
</evidence>
<dbReference type="EMBL" id="KZ668476">
    <property type="protein sequence ID" value="PPR87770.1"/>
    <property type="molecule type" value="Genomic_DNA"/>
</dbReference>
<reference evidence="4 5" key="1">
    <citation type="submission" date="2015-01" db="EMBL/GenBank/DDBJ databases">
        <title>Genome of allotetraploid Gossypium barbadense reveals genomic plasticity and fiber elongation in cotton evolution.</title>
        <authorList>
            <person name="Chen X."/>
            <person name="Liu X."/>
            <person name="Zhao B."/>
            <person name="Zheng H."/>
            <person name="Hu Y."/>
            <person name="Lu G."/>
            <person name="Yang C."/>
            <person name="Chen J."/>
            <person name="Shan C."/>
            <person name="Zhang L."/>
            <person name="Zhou Y."/>
            <person name="Wang L."/>
            <person name="Guo W."/>
            <person name="Bai Y."/>
            <person name="Ruan J."/>
            <person name="Shangguan X."/>
            <person name="Mao Y."/>
            <person name="Jiang J."/>
            <person name="Zhu Y."/>
            <person name="Lei J."/>
            <person name="Kang H."/>
            <person name="Chen S."/>
            <person name="He X."/>
            <person name="Wang R."/>
            <person name="Wang Y."/>
            <person name="Chen J."/>
            <person name="Wang L."/>
            <person name="Yu S."/>
            <person name="Wang B."/>
            <person name="Wei J."/>
            <person name="Song S."/>
            <person name="Lu X."/>
            <person name="Gao Z."/>
            <person name="Gu W."/>
            <person name="Deng X."/>
            <person name="Ma D."/>
            <person name="Wang S."/>
            <person name="Liang W."/>
            <person name="Fang L."/>
            <person name="Cai C."/>
            <person name="Zhu X."/>
            <person name="Zhou B."/>
            <person name="Zhang Y."/>
            <person name="Chen Z."/>
            <person name="Xu S."/>
            <person name="Zhu R."/>
            <person name="Wang S."/>
            <person name="Zhang T."/>
            <person name="Zhao G."/>
        </authorList>
    </citation>
    <scope>NUCLEOTIDE SEQUENCE [LARGE SCALE GENOMIC DNA]</scope>
    <source>
        <strain evidence="5">cv. Xinhai21</strain>
        <tissue evidence="4">Leaf</tissue>
    </source>
</reference>
<evidence type="ECO:0000256" key="1">
    <source>
        <dbReference type="ARBA" id="ARBA00008042"/>
    </source>
</evidence>
<dbReference type="Proteomes" id="UP000239757">
    <property type="component" value="Unassembled WGS sequence"/>
</dbReference>
<dbReference type="GO" id="GO:0032436">
    <property type="term" value="P:positive regulation of proteasomal ubiquitin-dependent protein catabolic process"/>
    <property type="evidence" value="ECO:0007669"/>
    <property type="project" value="TreeGrafter"/>
</dbReference>
<dbReference type="InterPro" id="IPR018276">
    <property type="entry name" value="DDA1_dom"/>
</dbReference>
<dbReference type="InterPro" id="IPR033575">
    <property type="entry name" value="DDA1-like"/>
</dbReference>
<dbReference type="GO" id="GO:0080008">
    <property type="term" value="C:Cul4-RING E3 ubiquitin ligase complex"/>
    <property type="evidence" value="ECO:0007669"/>
    <property type="project" value="TreeGrafter"/>
</dbReference>
<dbReference type="OrthoDB" id="445357at2759"/>
<dbReference type="Gene3D" id="1.10.720.30">
    <property type="entry name" value="SAP domain"/>
    <property type="match status" value="1"/>
</dbReference>
<dbReference type="Pfam" id="PF02037">
    <property type="entry name" value="SAP"/>
    <property type="match status" value="1"/>
</dbReference>
<dbReference type="PANTHER" id="PTHR31879:SF2">
    <property type="entry name" value="DET1- AND DDB1-ASSOCIATED PROTEIN 1"/>
    <property type="match status" value="1"/>
</dbReference>
<comment type="similarity">
    <text evidence="1">Belongs to the DDA1 family.</text>
</comment>
<name>A0A2P5W9L3_GOSBA</name>
<dbReference type="PANTHER" id="PTHR31879">
    <property type="entry name" value="DET1- AND DDB1-ASSOCIATED PROTEIN 1"/>
    <property type="match status" value="1"/>
</dbReference>
<dbReference type="InterPro" id="IPR036361">
    <property type="entry name" value="SAP_dom_sf"/>
</dbReference>
<organism evidence="4 5">
    <name type="scientific">Gossypium barbadense</name>
    <name type="common">Sea Island cotton</name>
    <name type="synonym">Hibiscus barbadensis</name>
    <dbReference type="NCBI Taxonomy" id="3634"/>
    <lineage>
        <taxon>Eukaryota</taxon>
        <taxon>Viridiplantae</taxon>
        <taxon>Streptophyta</taxon>
        <taxon>Embryophyta</taxon>
        <taxon>Tracheophyta</taxon>
        <taxon>Spermatophyta</taxon>
        <taxon>Magnoliopsida</taxon>
        <taxon>eudicotyledons</taxon>
        <taxon>Gunneridae</taxon>
        <taxon>Pentapetalae</taxon>
        <taxon>rosids</taxon>
        <taxon>malvids</taxon>
        <taxon>Malvales</taxon>
        <taxon>Malvaceae</taxon>
        <taxon>Malvoideae</taxon>
        <taxon>Gossypium</taxon>
    </lineage>
</organism>
<evidence type="ECO:0000313" key="4">
    <source>
        <dbReference type="EMBL" id="PPR87770.1"/>
    </source>
</evidence>
<evidence type="ECO:0000313" key="5">
    <source>
        <dbReference type="Proteomes" id="UP000239757"/>
    </source>
</evidence>
<feature type="domain" description="SAP" evidence="3">
    <location>
        <begin position="162"/>
        <end position="196"/>
    </location>
</feature>
<proteinExistence type="inferred from homology"/>
<protein>
    <recommendedName>
        <fullName evidence="3">SAP domain-containing protein</fullName>
    </recommendedName>
</protein>